<evidence type="ECO:0000313" key="4">
    <source>
        <dbReference type="Proteomes" id="UP000013781"/>
    </source>
</evidence>
<proteinExistence type="predicted"/>
<keyword evidence="1" id="KW-0472">Membrane</keyword>
<keyword evidence="1" id="KW-0812">Transmembrane</keyword>
<comment type="caution">
    <text evidence="2">The sequence shown here is derived from an EMBL/GenBank/DDBJ whole genome shotgun (WGS) entry which is preliminary data.</text>
</comment>
<reference evidence="2 4" key="1">
    <citation type="submission" date="2013-02" db="EMBL/GenBank/DDBJ databases">
        <title>The Genome Sequence of Enterococcus moraviensis BAA-383.</title>
        <authorList>
            <consortium name="The Broad Institute Genome Sequencing Platform"/>
            <consortium name="The Broad Institute Genome Sequencing Center for Infectious Disease"/>
            <person name="Earl A.M."/>
            <person name="Gilmore M.S."/>
            <person name="Lebreton F."/>
            <person name="Walker B."/>
            <person name="Young S.K."/>
            <person name="Zeng Q."/>
            <person name="Gargeya S."/>
            <person name="Fitzgerald M."/>
            <person name="Haas B."/>
            <person name="Abouelleil A."/>
            <person name="Alvarado L."/>
            <person name="Arachchi H.M."/>
            <person name="Berlin A.M."/>
            <person name="Chapman S.B."/>
            <person name="Dewar J."/>
            <person name="Goldberg J."/>
            <person name="Griggs A."/>
            <person name="Gujja S."/>
            <person name="Hansen M."/>
            <person name="Howarth C."/>
            <person name="Imamovic A."/>
            <person name="Larimer J."/>
            <person name="McCowan C."/>
            <person name="Murphy C."/>
            <person name="Neiman D."/>
            <person name="Pearson M."/>
            <person name="Priest M."/>
            <person name="Roberts A."/>
            <person name="Saif S."/>
            <person name="Shea T."/>
            <person name="Sisk P."/>
            <person name="Sykes S."/>
            <person name="Wortman J."/>
            <person name="Nusbaum C."/>
            <person name="Birren B."/>
        </authorList>
    </citation>
    <scope>NUCLEOTIDE SEQUENCE [LARGE SCALE GENOMIC DNA]</scope>
    <source>
        <strain evidence="2 4">ATCC BAA-383</strain>
    </source>
</reference>
<keyword evidence="5" id="KW-1185">Reference proteome</keyword>
<sequence>MKVKKGVIIGGCICLVFSVLLYLVTRPAAKVDTKAMSDYEYCMVYYDKVRLLNKIVPDLEKEFTKEFGKPNLDSRTSSMRPSKVKTLRWEITRGKKKLAQLSFVYTKNKITSKDINFNEPTIYKEKTILERAEKMSLDEKVSEEMLANIGVPSFIQTSKESLFDDESTKYEYRVDGASNRHLFFYLHDGKLFVEPQVGE</sequence>
<dbReference type="Proteomes" id="UP000013781">
    <property type="component" value="Unassembled WGS sequence"/>
</dbReference>
<dbReference type="EMBL" id="AJAS01000017">
    <property type="protein sequence ID" value="EOH98422.1"/>
    <property type="molecule type" value="Genomic_DNA"/>
</dbReference>
<dbReference type="HOGENOM" id="CLU_1370347_0_0_9"/>
<evidence type="ECO:0000313" key="2">
    <source>
        <dbReference type="EMBL" id="EOH98422.1"/>
    </source>
</evidence>
<accession>R2QPJ3</accession>
<evidence type="ECO:0000313" key="5">
    <source>
        <dbReference type="Proteomes" id="UP000014157"/>
    </source>
</evidence>
<reference evidence="3 5" key="2">
    <citation type="submission" date="2013-03" db="EMBL/GenBank/DDBJ databases">
        <title>The Genome Sequence of Enterococcus moraviensis BAA-383 (PacBio/Illumina hybrid assembly).</title>
        <authorList>
            <consortium name="The Broad Institute Genomics Platform"/>
            <consortium name="The Broad Institute Genome Sequencing Center for Infectious Disease"/>
            <person name="Earl A."/>
            <person name="Russ C."/>
            <person name="Gilmore M."/>
            <person name="Surin D."/>
            <person name="Walker B."/>
            <person name="Young S."/>
            <person name="Zeng Q."/>
            <person name="Gargeya S."/>
            <person name="Fitzgerald M."/>
            <person name="Haas B."/>
            <person name="Abouelleil A."/>
            <person name="Allen A.W."/>
            <person name="Alvarado L."/>
            <person name="Arachchi H.M."/>
            <person name="Berlin A.M."/>
            <person name="Chapman S.B."/>
            <person name="Gainer-Dewar J."/>
            <person name="Goldberg J."/>
            <person name="Griggs A."/>
            <person name="Gujja S."/>
            <person name="Hansen M."/>
            <person name="Howarth C."/>
            <person name="Imamovic A."/>
            <person name="Ireland A."/>
            <person name="Larimer J."/>
            <person name="McCowan C."/>
            <person name="Murphy C."/>
            <person name="Pearson M."/>
            <person name="Poon T.W."/>
            <person name="Priest M."/>
            <person name="Roberts A."/>
            <person name="Saif S."/>
            <person name="Shea T."/>
            <person name="Sisk P."/>
            <person name="Sykes S."/>
            <person name="Wortman J."/>
            <person name="Nusbaum C."/>
            <person name="Birren B."/>
        </authorList>
    </citation>
    <scope>NUCLEOTIDE SEQUENCE [LARGE SCALE GENOMIC DNA]</scope>
    <source>
        <strain evidence="3 5">ATCC BAA-383</strain>
    </source>
</reference>
<dbReference type="OrthoDB" id="9894132at2"/>
<dbReference type="EMBL" id="ASWB01000002">
    <property type="protein sequence ID" value="EOT71715.1"/>
    <property type="molecule type" value="Genomic_DNA"/>
</dbReference>
<protein>
    <submittedName>
        <fullName evidence="2">Uncharacterized protein</fullName>
    </submittedName>
</protein>
<dbReference type="PATRIC" id="fig|1158609.3.peg.2326"/>
<evidence type="ECO:0000313" key="3">
    <source>
        <dbReference type="EMBL" id="EOT71715.1"/>
    </source>
</evidence>
<evidence type="ECO:0000256" key="1">
    <source>
        <dbReference type="SAM" id="Phobius"/>
    </source>
</evidence>
<dbReference type="AlphaFoldDB" id="R2QPJ3"/>
<dbReference type="RefSeq" id="WP_010765746.1">
    <property type="nucleotide sequence ID" value="NZ_ASWB01000002.1"/>
</dbReference>
<feature type="transmembrane region" description="Helical" evidence="1">
    <location>
        <begin position="6"/>
        <end position="24"/>
    </location>
</feature>
<name>R2QPJ3_9ENTE</name>
<dbReference type="Proteomes" id="UP000014157">
    <property type="component" value="Unassembled WGS sequence"/>
</dbReference>
<organism evidence="2 4">
    <name type="scientific">Enterococcus moraviensis ATCC BAA-383</name>
    <dbReference type="NCBI Taxonomy" id="1158609"/>
    <lineage>
        <taxon>Bacteria</taxon>
        <taxon>Bacillati</taxon>
        <taxon>Bacillota</taxon>
        <taxon>Bacilli</taxon>
        <taxon>Lactobacillales</taxon>
        <taxon>Enterococcaceae</taxon>
        <taxon>Enterococcus</taxon>
    </lineage>
</organism>
<keyword evidence="1" id="KW-1133">Transmembrane helix</keyword>
<gene>
    <name evidence="3" type="ORF">I586_01522</name>
    <name evidence="2" type="ORF">UAY_02379</name>
</gene>